<reference evidence="3" key="1">
    <citation type="submission" date="2017-05" db="EMBL/GenBank/DDBJ databases">
        <authorList>
            <person name="Sharma S."/>
            <person name="Sidhu C."/>
            <person name="Pinnaka A.K."/>
        </authorList>
    </citation>
    <scope>NUCLEOTIDE SEQUENCE [LARGE SCALE GENOMIC DNA]</scope>
    <source>
        <strain evidence="3">AK93</strain>
    </source>
</reference>
<evidence type="ECO:0000256" key="1">
    <source>
        <dbReference type="ARBA" id="ARBA00038308"/>
    </source>
</evidence>
<dbReference type="PANTHER" id="PTHR37528">
    <property type="entry name" value="UPF0149 PROTEIN YGFB"/>
    <property type="match status" value="1"/>
</dbReference>
<dbReference type="OrthoDB" id="9783391at2"/>
<gene>
    <name evidence="2" type="ORF">CAL65_01380</name>
</gene>
<sequence>MQGNDAFERVERALAGVDAEFDAAQSHGMLCGMLSAPNSVKPAAWIAQVLVNTEPKGEPAQFCLTELAALFERTVAEMDDANLEFQLLLPDDSAPITARASALGNWCDGFLYGMGMSSLKPDMQLPREVSEALRDMGEIAQVEINPDAEEENEQAYAQLVEYVRVAALLIMETLRPTAKPTVQPKNDRTLH</sequence>
<dbReference type="Gene3D" id="1.20.120.740">
    <property type="entry name" value="YgfB uncharacterised protein family UPF0149, PF03695"/>
    <property type="match status" value="1"/>
</dbReference>
<comment type="similarity">
    <text evidence="1">Belongs to the UPF0149 family.</text>
</comment>
<dbReference type="InterPro" id="IPR011978">
    <property type="entry name" value="YgfB-like"/>
</dbReference>
<dbReference type="Pfam" id="PF03695">
    <property type="entry name" value="UPF0149"/>
    <property type="match status" value="1"/>
</dbReference>
<comment type="caution">
    <text evidence="2">The sequence shown here is derived from an EMBL/GenBank/DDBJ whole genome shotgun (WGS) entry which is preliminary data.</text>
</comment>
<dbReference type="InterPro" id="IPR036255">
    <property type="entry name" value="YgfB-like_sf"/>
</dbReference>
<proteinExistence type="inferred from homology"/>
<dbReference type="RefSeq" id="WP_116300573.1">
    <property type="nucleotide sequence ID" value="NZ_NFZV01000001.1"/>
</dbReference>
<dbReference type="PANTHER" id="PTHR37528:SF1">
    <property type="entry name" value="UPF0149 PROTEIN YGFB"/>
    <property type="match status" value="1"/>
</dbReference>
<name>A0A3E0X1V9_9GAMM</name>
<keyword evidence="3" id="KW-1185">Reference proteome</keyword>
<dbReference type="EMBL" id="NFZW01000001">
    <property type="protein sequence ID" value="RFA39467.1"/>
    <property type="molecule type" value="Genomic_DNA"/>
</dbReference>
<dbReference type="NCBIfam" id="TIGR02292">
    <property type="entry name" value="ygfB_yecA"/>
    <property type="match status" value="1"/>
</dbReference>
<organism evidence="2 3">
    <name type="scientific">Alkalilimnicola ehrlichii</name>
    <dbReference type="NCBI Taxonomy" id="351052"/>
    <lineage>
        <taxon>Bacteria</taxon>
        <taxon>Pseudomonadati</taxon>
        <taxon>Pseudomonadota</taxon>
        <taxon>Gammaproteobacteria</taxon>
        <taxon>Chromatiales</taxon>
        <taxon>Ectothiorhodospiraceae</taxon>
        <taxon>Alkalilimnicola</taxon>
    </lineage>
</organism>
<dbReference type="Proteomes" id="UP000256763">
    <property type="component" value="Unassembled WGS sequence"/>
</dbReference>
<evidence type="ECO:0000313" key="2">
    <source>
        <dbReference type="EMBL" id="RFA39467.1"/>
    </source>
</evidence>
<evidence type="ECO:0000313" key="3">
    <source>
        <dbReference type="Proteomes" id="UP000256763"/>
    </source>
</evidence>
<dbReference type="AlphaFoldDB" id="A0A3E0X1V9"/>
<dbReference type="SUPFAM" id="SSF101327">
    <property type="entry name" value="YgfB-like"/>
    <property type="match status" value="1"/>
</dbReference>
<accession>A0A3E0X1V9</accession>
<dbReference type="GO" id="GO:0005829">
    <property type="term" value="C:cytosol"/>
    <property type="evidence" value="ECO:0007669"/>
    <property type="project" value="TreeGrafter"/>
</dbReference>
<evidence type="ECO:0008006" key="4">
    <source>
        <dbReference type="Google" id="ProtNLM"/>
    </source>
</evidence>
<protein>
    <recommendedName>
        <fullName evidence="4">YecA family protein</fullName>
    </recommendedName>
</protein>